<keyword evidence="5" id="KW-0119">Carbohydrate metabolism</keyword>
<evidence type="ECO:0000256" key="5">
    <source>
        <dbReference type="RuleBase" id="RU361173"/>
    </source>
</evidence>
<name>A0A6L6PEM0_9BURK</name>
<accession>A0A6L6PEM0</accession>
<gene>
    <name evidence="9" type="ORF">GM676_04240</name>
</gene>
<reference evidence="9 10" key="1">
    <citation type="submission" date="2019-11" db="EMBL/GenBank/DDBJ databases">
        <title>Type strains purchased from KCTC, JCM and DSMZ.</title>
        <authorList>
            <person name="Lu H."/>
        </authorList>
    </citation>
    <scope>NUCLEOTIDE SEQUENCE [LARGE SCALE GENOMIC DNA]</scope>
    <source>
        <strain evidence="9 10">KCTC 22382</strain>
    </source>
</reference>
<evidence type="ECO:0000313" key="10">
    <source>
        <dbReference type="Proteomes" id="UP000475582"/>
    </source>
</evidence>
<dbReference type="InterPro" id="IPR011050">
    <property type="entry name" value="Pectin_lyase_fold/virulence"/>
</dbReference>
<dbReference type="Pfam" id="PF00544">
    <property type="entry name" value="Pectate_lyase_4"/>
    <property type="match status" value="1"/>
</dbReference>
<dbReference type="Gene3D" id="2.160.20.10">
    <property type="entry name" value="Single-stranded right-handed beta-helix, Pectin lyase-like"/>
    <property type="match status" value="2"/>
</dbReference>
<dbReference type="InterPro" id="IPR002022">
    <property type="entry name" value="Pec_lyase"/>
</dbReference>
<dbReference type="SMART" id="SM00656">
    <property type="entry name" value="Amb_all"/>
    <property type="match status" value="1"/>
</dbReference>
<protein>
    <submittedName>
        <fullName evidence="9">Pectin methylesterase</fullName>
    </submittedName>
</protein>
<evidence type="ECO:0000256" key="4">
    <source>
        <dbReference type="ARBA" id="ARBA00023239"/>
    </source>
</evidence>
<organism evidence="9 10">
    <name type="scientific">Duganella radicis</name>
    <dbReference type="NCBI Taxonomy" id="551988"/>
    <lineage>
        <taxon>Bacteria</taxon>
        <taxon>Pseudomonadati</taxon>
        <taxon>Pseudomonadota</taxon>
        <taxon>Betaproteobacteria</taxon>
        <taxon>Burkholderiales</taxon>
        <taxon>Oxalobacteraceae</taxon>
        <taxon>Telluria group</taxon>
        <taxon>Duganella</taxon>
    </lineage>
</organism>
<dbReference type="InterPro" id="IPR008964">
    <property type="entry name" value="Invasin/intimin_cell_adhesion"/>
</dbReference>
<dbReference type="SUPFAM" id="SSF49373">
    <property type="entry name" value="Invasin/intimin cell-adhesion fragments"/>
    <property type="match status" value="1"/>
</dbReference>
<dbReference type="InterPro" id="IPR003343">
    <property type="entry name" value="Big_2"/>
</dbReference>
<dbReference type="GO" id="GO:0000272">
    <property type="term" value="P:polysaccharide catabolic process"/>
    <property type="evidence" value="ECO:0007669"/>
    <property type="project" value="UniProtKB-KW"/>
</dbReference>
<evidence type="ECO:0000256" key="1">
    <source>
        <dbReference type="ARBA" id="ARBA00022729"/>
    </source>
</evidence>
<keyword evidence="5" id="KW-0964">Secreted</keyword>
<feature type="domain" description="Pectate lyase" evidence="8">
    <location>
        <begin position="48"/>
        <end position="310"/>
    </location>
</feature>
<dbReference type="SMART" id="SM00635">
    <property type="entry name" value="BID_2"/>
    <property type="match status" value="1"/>
</dbReference>
<keyword evidence="5" id="KW-0624">Polysaccharide degradation</keyword>
<dbReference type="InterPro" id="IPR012334">
    <property type="entry name" value="Pectin_lyas_fold"/>
</dbReference>
<comment type="subcellular location">
    <subcellularLocation>
        <location evidence="5">Secreted</location>
    </subcellularLocation>
</comment>
<dbReference type="InterPro" id="IPR045032">
    <property type="entry name" value="PEL"/>
</dbReference>
<dbReference type="GO" id="GO:0042545">
    <property type="term" value="P:cell wall modification"/>
    <property type="evidence" value="ECO:0007669"/>
    <property type="project" value="InterPro"/>
</dbReference>
<dbReference type="InterPro" id="IPR000070">
    <property type="entry name" value="Pectinesterase_cat"/>
</dbReference>
<evidence type="ECO:0000313" key="9">
    <source>
        <dbReference type="EMBL" id="MTV36795.1"/>
    </source>
</evidence>
<keyword evidence="4 5" id="KW-0456">Lyase</keyword>
<dbReference type="GO" id="GO:0030570">
    <property type="term" value="F:pectate lyase activity"/>
    <property type="evidence" value="ECO:0007669"/>
    <property type="project" value="InterPro"/>
</dbReference>
<sequence>MMKLSRFRAALCLLAVSAALQAATIDPALQTAPADGFGAGTVGGSAAISSQIYTVTSRPQLLAAIQRGGVNPKIIRLSGTIDMTEGVPYANTGDQAIRGLIRLPSNTTLIGADGNAGIINGHIVVSGVSQIIIRNLKIVNPCDVGPIWDPTDGALGNWNSAYDGIGVTNSDHVWVDHVSFTDGAMTDDLLPVENGQIKQCHDGALDITNASDFVTVSYNVFGQHRKNNLIGSSDTATADNGKLHITFSNNVFRDIVSRAPRVRYGQVHLFNNYFVGSKSHPAYPYEYSVGVGQQAQILSNNNVFEIAGITRCDQVVTPIGGTVPGAFKDAGSVLNGAALAGCSTPSSVAYSAPYAFSARPVALVKANAIALAGAGKLTSTISGSGNVTPDVGVTLTCPATGLYFCDDFQNSSMAKWSLLPVPGANGSFSVKAESVGASNIVMQYTAATTGGVLATLTPAAMSGVPTGDYYVEARIKPMTNSTTSNKLLYLLTRYKDASNWYGAGLNVQSATTSTQVEIARMLAGTLTRPKQVKKPIQMDAQFYTVRFEMKGTTLTVYLDGEALGSITDASFSERGLVGLYTTNKSFQIDDVRIGDPSLKPSQLTLNPSSLTYAAEVGDTPLAVNVTAVKPDGTLDTYTAASSNPAVAAVAINGTVLSVTPVGAGTATITVTSDSDPTLKRAIAATIAPQFIQPTQTYALNGVTLPAAHGDATQVDASLKLTFDGPPTLGSGGSIRIFRKADNALVDVIRLSGETDILGYPGQANVRKVNTTPITISGNTVTIKPHANKLAYGTEYYVAISNGVFTGATLGGTPFVGIGALGDWSFTTRAAAPSSGNSFTVGDSADTDFATVQGALNFVMQTLGAADPVTITVRNGVYNELLYLRGKDNVTLKGESRDGAIIQYTNYDTLNTGSGASQASADAAAAGGRAVLLVEASDMLVLDTLTLKNTTLRSSAISAQAETLYFNNDSGRLIAKNANFYSEQDTLNLKGYAWFWQSLVAGNVDFIWGSSRAALFEECEIRSVGDTTSSTSGGYILQARAANATDKGYVFLNSRLTHGPGPGPLHGDVPAGATYLARSAGNTAYWDNIAFINTRMDSHIATVGWASAGVNGQPAPNPAVATAASGWREYGSTTLSGDAINLAARVGGFQLSASDVAAGFADRAKVFAAYGGGAGWNPQP</sequence>
<dbReference type="GO" id="GO:0030599">
    <property type="term" value="F:pectinesterase activity"/>
    <property type="evidence" value="ECO:0007669"/>
    <property type="project" value="InterPro"/>
</dbReference>
<feature type="chain" id="PRO_5026936428" evidence="6">
    <location>
        <begin position="23"/>
        <end position="1179"/>
    </location>
</feature>
<dbReference type="RefSeq" id="WP_155462141.1">
    <property type="nucleotide sequence ID" value="NZ_WNKY01000002.1"/>
</dbReference>
<evidence type="ECO:0000259" key="7">
    <source>
        <dbReference type="SMART" id="SM00635"/>
    </source>
</evidence>
<comment type="similarity">
    <text evidence="5">Belongs to the polysaccharide lyase 1 family.</text>
</comment>
<dbReference type="PANTHER" id="PTHR31683:SF18">
    <property type="entry name" value="PECTATE LYASE 21-RELATED"/>
    <property type="match status" value="1"/>
</dbReference>
<proteinExistence type="inferred from homology"/>
<keyword evidence="3" id="KW-0063">Aspartyl esterase</keyword>
<dbReference type="GO" id="GO:0005576">
    <property type="term" value="C:extracellular region"/>
    <property type="evidence" value="ECO:0007669"/>
    <property type="project" value="UniProtKB-SubCell"/>
</dbReference>
<comment type="caution">
    <text evidence="9">The sequence shown here is derived from an EMBL/GenBank/DDBJ whole genome shotgun (WGS) entry which is preliminary data.</text>
</comment>
<dbReference type="Proteomes" id="UP000475582">
    <property type="component" value="Unassembled WGS sequence"/>
</dbReference>
<evidence type="ECO:0000256" key="2">
    <source>
        <dbReference type="ARBA" id="ARBA00022801"/>
    </source>
</evidence>
<keyword evidence="10" id="KW-1185">Reference proteome</keyword>
<dbReference type="SUPFAM" id="SSF51126">
    <property type="entry name" value="Pectin lyase-like"/>
    <property type="match status" value="2"/>
</dbReference>
<dbReference type="AlphaFoldDB" id="A0A6L6PEM0"/>
<evidence type="ECO:0000256" key="3">
    <source>
        <dbReference type="ARBA" id="ARBA00023085"/>
    </source>
</evidence>
<feature type="domain" description="BIG2" evidence="7">
    <location>
        <begin position="599"/>
        <end position="682"/>
    </location>
</feature>
<dbReference type="Pfam" id="PF13205">
    <property type="entry name" value="Big_5"/>
    <property type="match status" value="1"/>
</dbReference>
<dbReference type="Pfam" id="PF01095">
    <property type="entry name" value="Pectinesterase"/>
    <property type="match status" value="1"/>
</dbReference>
<dbReference type="Gene3D" id="2.60.40.1080">
    <property type="match status" value="1"/>
</dbReference>
<dbReference type="InterPro" id="IPR032812">
    <property type="entry name" value="SbsA_Ig"/>
</dbReference>
<evidence type="ECO:0000259" key="8">
    <source>
        <dbReference type="SMART" id="SM00656"/>
    </source>
</evidence>
<keyword evidence="1 6" id="KW-0732">Signal</keyword>
<dbReference type="PANTHER" id="PTHR31683">
    <property type="entry name" value="PECTATE LYASE 18-RELATED"/>
    <property type="match status" value="1"/>
</dbReference>
<dbReference type="Gene3D" id="2.60.120.560">
    <property type="entry name" value="Exo-inulinase, domain 1"/>
    <property type="match status" value="1"/>
</dbReference>
<dbReference type="OrthoDB" id="9804661at2"/>
<keyword evidence="2" id="KW-0378">Hydrolase</keyword>
<dbReference type="EMBL" id="WNKY01000002">
    <property type="protein sequence ID" value="MTV36795.1"/>
    <property type="molecule type" value="Genomic_DNA"/>
</dbReference>
<evidence type="ECO:0000256" key="6">
    <source>
        <dbReference type="SAM" id="SignalP"/>
    </source>
</evidence>
<feature type="signal peptide" evidence="6">
    <location>
        <begin position="1"/>
        <end position="22"/>
    </location>
</feature>